<keyword evidence="4" id="KW-1185">Reference proteome</keyword>
<evidence type="ECO:0000256" key="2">
    <source>
        <dbReference type="ARBA" id="ARBA00022737"/>
    </source>
</evidence>
<keyword evidence="2" id="KW-0677">Repeat</keyword>
<organism evidence="3 4">
    <name type="scientific">Paenibacillus pabuli</name>
    <dbReference type="NCBI Taxonomy" id="1472"/>
    <lineage>
        <taxon>Bacteria</taxon>
        <taxon>Bacillati</taxon>
        <taxon>Bacillota</taxon>
        <taxon>Bacilli</taxon>
        <taxon>Bacillales</taxon>
        <taxon>Paenibacillaceae</taxon>
        <taxon>Paenibacillus</taxon>
    </lineage>
</organism>
<dbReference type="PANTHER" id="PTHR43300">
    <property type="entry name" value="ACETYLTRANSFERASE"/>
    <property type="match status" value="1"/>
</dbReference>
<keyword evidence="1 3" id="KW-0808">Transferase</keyword>
<dbReference type="Proteomes" id="UP000248827">
    <property type="component" value="Unassembled WGS sequence"/>
</dbReference>
<dbReference type="InterPro" id="IPR050179">
    <property type="entry name" value="Trans_hexapeptide_repeat"/>
</dbReference>
<dbReference type="Gene3D" id="2.160.10.10">
    <property type="entry name" value="Hexapeptide repeat proteins"/>
    <property type="match status" value="1"/>
</dbReference>
<evidence type="ECO:0000256" key="1">
    <source>
        <dbReference type="ARBA" id="ARBA00022679"/>
    </source>
</evidence>
<dbReference type="PROSITE" id="PS00101">
    <property type="entry name" value="HEXAPEP_TRANSFERASES"/>
    <property type="match status" value="1"/>
</dbReference>
<dbReference type="InterPro" id="IPR001451">
    <property type="entry name" value="Hexapep"/>
</dbReference>
<dbReference type="Pfam" id="PF00132">
    <property type="entry name" value="Hexapep"/>
    <property type="match status" value="1"/>
</dbReference>
<sequence length="97" mass="10996">MGNDVWIGQNVTIMPGVTIGDGAIVASNATVTKDIEPYTIVGGNPVKPIKRRFDDMIIALLLELKWWDQDEAWLDTHLERLVSTYDRQTLRELLKSK</sequence>
<evidence type="ECO:0000313" key="4">
    <source>
        <dbReference type="Proteomes" id="UP000248827"/>
    </source>
</evidence>
<dbReference type="SUPFAM" id="SSF51161">
    <property type="entry name" value="Trimeric LpxA-like enzymes"/>
    <property type="match status" value="1"/>
</dbReference>
<dbReference type="EMBL" id="QLLI01000009">
    <property type="protein sequence ID" value="RAI93600.1"/>
    <property type="molecule type" value="Genomic_DNA"/>
</dbReference>
<dbReference type="CDD" id="cd03349">
    <property type="entry name" value="LbH_XAT"/>
    <property type="match status" value="1"/>
</dbReference>
<dbReference type="GO" id="GO:0016740">
    <property type="term" value="F:transferase activity"/>
    <property type="evidence" value="ECO:0007669"/>
    <property type="project" value="UniProtKB-KW"/>
</dbReference>
<dbReference type="InterPro" id="IPR018357">
    <property type="entry name" value="Hexapep_transf_CS"/>
</dbReference>
<dbReference type="PANTHER" id="PTHR43300:SF11">
    <property type="entry name" value="ACETYLTRANSFERASE RV3034C-RELATED"/>
    <property type="match status" value="1"/>
</dbReference>
<proteinExistence type="predicted"/>
<accession>A0ABX9BHL4</accession>
<gene>
    <name evidence="3" type="ORF">DET54_10956</name>
</gene>
<dbReference type="InterPro" id="IPR011004">
    <property type="entry name" value="Trimer_LpxA-like_sf"/>
</dbReference>
<name>A0ABX9BHL4_9BACL</name>
<protein>
    <submittedName>
        <fullName evidence="3">Transferase family hexapeptide repeat protein</fullName>
    </submittedName>
</protein>
<reference evidence="3 4" key="1">
    <citation type="submission" date="2018-06" db="EMBL/GenBank/DDBJ databases">
        <title>Freshwater and sediment microbial communities from various areas in North America, analyzing microbe dynamics in response to fracking.</title>
        <authorList>
            <person name="Lamendella R."/>
        </authorList>
    </citation>
    <scope>NUCLEOTIDE SEQUENCE [LARGE SCALE GENOMIC DNA]</scope>
    <source>
        <strain evidence="3 4">NG-13</strain>
    </source>
</reference>
<evidence type="ECO:0000313" key="3">
    <source>
        <dbReference type="EMBL" id="RAI93600.1"/>
    </source>
</evidence>
<comment type="caution">
    <text evidence="3">The sequence shown here is derived from an EMBL/GenBank/DDBJ whole genome shotgun (WGS) entry which is preliminary data.</text>
</comment>